<dbReference type="SUPFAM" id="SSF54909">
    <property type="entry name" value="Dimeric alpha+beta barrel"/>
    <property type="match status" value="1"/>
</dbReference>
<dbReference type="PANTHER" id="PTHR37828">
    <property type="entry name" value="GSR2449 PROTEIN"/>
    <property type="match status" value="1"/>
</dbReference>
<dbReference type="InterPro" id="IPR011008">
    <property type="entry name" value="Dimeric_a/b-barrel"/>
</dbReference>
<dbReference type="EMBL" id="JAVREK010000013">
    <property type="protein sequence ID" value="MDT0303191.1"/>
    <property type="molecule type" value="Genomic_DNA"/>
</dbReference>
<evidence type="ECO:0000256" key="1">
    <source>
        <dbReference type="ARBA" id="ARBA00007689"/>
    </source>
</evidence>
<evidence type="ECO:0000259" key="2">
    <source>
        <dbReference type="Pfam" id="PF03795"/>
    </source>
</evidence>
<proteinExistence type="inferred from homology"/>
<name>A0ABU2KVH4_9ACTN</name>
<reference evidence="4" key="1">
    <citation type="submission" date="2023-07" db="EMBL/GenBank/DDBJ databases">
        <title>30 novel species of actinomycetes from the DSMZ collection.</title>
        <authorList>
            <person name="Nouioui I."/>
        </authorList>
    </citation>
    <scope>NUCLEOTIDE SEQUENCE [LARGE SCALE GENOMIC DNA]</scope>
    <source>
        <strain evidence="4">DSM 45055</strain>
    </source>
</reference>
<dbReference type="PANTHER" id="PTHR37828:SF1">
    <property type="entry name" value="YCII-RELATED DOMAIN-CONTAINING PROTEIN"/>
    <property type="match status" value="1"/>
</dbReference>
<gene>
    <name evidence="3" type="ORF">RM446_13805</name>
</gene>
<protein>
    <submittedName>
        <fullName evidence="3">YciI family protein</fullName>
    </submittedName>
</protein>
<evidence type="ECO:0000313" key="4">
    <source>
        <dbReference type="Proteomes" id="UP001183226"/>
    </source>
</evidence>
<sequence length="98" mass="10252">MLHVLRLAYTGSAEEAEPHVREHVDYLERHHASGAFLVSGQTAPPSDGGVIIARGDRAAVEEITGQDPFVRAGVGAYSVTTLDPGRVHPALAGLLDAG</sequence>
<dbReference type="Gene3D" id="3.30.70.1060">
    <property type="entry name" value="Dimeric alpha+beta barrel"/>
    <property type="match status" value="1"/>
</dbReference>
<dbReference type="Proteomes" id="UP001183226">
    <property type="component" value="Unassembled WGS sequence"/>
</dbReference>
<feature type="domain" description="YCII-related" evidence="2">
    <location>
        <begin position="6"/>
        <end position="79"/>
    </location>
</feature>
<comment type="caution">
    <text evidence="3">The sequence shown here is derived from an EMBL/GenBank/DDBJ whole genome shotgun (WGS) entry which is preliminary data.</text>
</comment>
<comment type="similarity">
    <text evidence="1">Belongs to the YciI family.</text>
</comment>
<dbReference type="Pfam" id="PF03795">
    <property type="entry name" value="YCII"/>
    <property type="match status" value="1"/>
</dbReference>
<accession>A0ABU2KVH4</accession>
<dbReference type="InterPro" id="IPR005545">
    <property type="entry name" value="YCII"/>
</dbReference>
<dbReference type="RefSeq" id="WP_311545682.1">
    <property type="nucleotide sequence ID" value="NZ_JAVREK010000013.1"/>
</dbReference>
<evidence type="ECO:0000313" key="3">
    <source>
        <dbReference type="EMBL" id="MDT0303191.1"/>
    </source>
</evidence>
<keyword evidence="4" id="KW-1185">Reference proteome</keyword>
<organism evidence="3 4">
    <name type="scientific">Streptomonospora wellingtoniae</name>
    <dbReference type="NCBI Taxonomy" id="3075544"/>
    <lineage>
        <taxon>Bacteria</taxon>
        <taxon>Bacillati</taxon>
        <taxon>Actinomycetota</taxon>
        <taxon>Actinomycetes</taxon>
        <taxon>Streptosporangiales</taxon>
        <taxon>Nocardiopsidaceae</taxon>
        <taxon>Streptomonospora</taxon>
    </lineage>
</organism>